<keyword evidence="3" id="KW-0448">Lipopolysaccharide biosynthesis</keyword>
<gene>
    <name evidence="4" type="ORF">LPB137_07030</name>
</gene>
<sequence length="241" mass="27205">MIIIPARLNSSRFANKILVDILGLPMVIKTAKQVSSLDKVVIATDSQEVIDLAQEHGFDAVMTSSEHQSGTDRINEAVNKLNLDENEIIVNVQADEPFIEKEVVQAVINRVSKVKENNEDIMIVSCHKEISSELADDPNHVKVILDENLNAIYFSRAKVPYHRDHYENSIYNGHLGIYGFTKKSLNKFCSLKPSKLENVEKLEQLRAIDNGYHIAMVKVESRSFGIDTQEDLNNALKIFNK</sequence>
<dbReference type="InterPro" id="IPR003329">
    <property type="entry name" value="Cytidylyl_trans"/>
</dbReference>
<dbReference type="AlphaFoldDB" id="A0A1P8KM48"/>
<dbReference type="PANTHER" id="PTHR42866">
    <property type="entry name" value="3-DEOXY-MANNO-OCTULOSONATE CYTIDYLYLTRANSFERASE"/>
    <property type="match status" value="1"/>
</dbReference>
<evidence type="ECO:0000256" key="1">
    <source>
        <dbReference type="ARBA" id="ARBA00022679"/>
    </source>
</evidence>
<accession>A0A1P8KM48</accession>
<dbReference type="EMBL" id="CP019070">
    <property type="protein sequence ID" value="APW65619.1"/>
    <property type="molecule type" value="Genomic_DNA"/>
</dbReference>
<dbReference type="NCBIfam" id="NF003952">
    <property type="entry name" value="PRK05450.1-5"/>
    <property type="match status" value="1"/>
</dbReference>
<dbReference type="Pfam" id="PF02348">
    <property type="entry name" value="CTP_transf_3"/>
    <property type="match status" value="1"/>
</dbReference>
<evidence type="ECO:0000313" key="4">
    <source>
        <dbReference type="EMBL" id="APW65619.1"/>
    </source>
</evidence>
<dbReference type="RefSeq" id="WP_076086261.1">
    <property type="nucleotide sequence ID" value="NZ_CP019070.1"/>
</dbReference>
<keyword evidence="1 4" id="KW-0808">Transferase</keyword>
<dbReference type="PANTHER" id="PTHR42866:SF2">
    <property type="entry name" value="3-DEOXY-MANNO-OCTULOSONATE CYTIDYLYLTRANSFERASE, MITOCHONDRIAL"/>
    <property type="match status" value="1"/>
</dbReference>
<dbReference type="GO" id="GO:0005829">
    <property type="term" value="C:cytosol"/>
    <property type="evidence" value="ECO:0007669"/>
    <property type="project" value="TreeGrafter"/>
</dbReference>
<dbReference type="NCBIfam" id="TIGR00466">
    <property type="entry name" value="kdsB"/>
    <property type="match status" value="1"/>
</dbReference>
<dbReference type="InterPro" id="IPR029044">
    <property type="entry name" value="Nucleotide-diphossugar_trans"/>
</dbReference>
<keyword evidence="2 4" id="KW-0548">Nucleotidyltransferase</keyword>
<name>A0A1P8KM48_9BACT</name>
<reference evidence="4 5" key="1">
    <citation type="submission" date="2017-01" db="EMBL/GenBank/DDBJ databases">
        <title>Genome sequencing of Arcobacter sp. LPB0137.</title>
        <authorList>
            <person name="Lee G.-W."/>
            <person name="Yi H."/>
        </authorList>
    </citation>
    <scope>NUCLEOTIDE SEQUENCE [LARGE SCALE GENOMIC DNA]</scope>
    <source>
        <strain evidence="4 5">LPB0137</strain>
    </source>
</reference>
<protein>
    <submittedName>
        <fullName evidence="4">3-deoxy-D-manno-octulosonate cytidylyltransferase</fullName>
    </submittedName>
</protein>
<dbReference type="OrthoDB" id="9815559at2"/>
<organism evidence="4 5">
    <name type="scientific">Poseidonibacter parvus</name>
    <dbReference type="NCBI Taxonomy" id="1850254"/>
    <lineage>
        <taxon>Bacteria</taxon>
        <taxon>Pseudomonadati</taxon>
        <taxon>Campylobacterota</taxon>
        <taxon>Epsilonproteobacteria</taxon>
        <taxon>Campylobacterales</taxon>
        <taxon>Arcobacteraceae</taxon>
        <taxon>Poseidonibacter</taxon>
    </lineage>
</organism>
<evidence type="ECO:0000313" key="5">
    <source>
        <dbReference type="Proteomes" id="UP000186074"/>
    </source>
</evidence>
<dbReference type="GO" id="GO:0009103">
    <property type="term" value="P:lipopolysaccharide biosynthetic process"/>
    <property type="evidence" value="ECO:0007669"/>
    <property type="project" value="UniProtKB-KW"/>
</dbReference>
<dbReference type="KEGG" id="alp:LPB137_07030"/>
<dbReference type="Proteomes" id="UP000186074">
    <property type="component" value="Chromosome"/>
</dbReference>
<evidence type="ECO:0000256" key="3">
    <source>
        <dbReference type="ARBA" id="ARBA00022985"/>
    </source>
</evidence>
<dbReference type="Gene3D" id="3.90.550.10">
    <property type="entry name" value="Spore Coat Polysaccharide Biosynthesis Protein SpsA, Chain A"/>
    <property type="match status" value="1"/>
</dbReference>
<keyword evidence="5" id="KW-1185">Reference proteome</keyword>
<dbReference type="GO" id="GO:0008690">
    <property type="term" value="F:3-deoxy-manno-octulosonate cytidylyltransferase activity"/>
    <property type="evidence" value="ECO:0007669"/>
    <property type="project" value="InterPro"/>
</dbReference>
<dbReference type="STRING" id="1850254.LPB137_07030"/>
<dbReference type="InterPro" id="IPR004528">
    <property type="entry name" value="KdsB"/>
</dbReference>
<dbReference type="SUPFAM" id="SSF53448">
    <property type="entry name" value="Nucleotide-diphospho-sugar transferases"/>
    <property type="match status" value="1"/>
</dbReference>
<evidence type="ECO:0000256" key="2">
    <source>
        <dbReference type="ARBA" id="ARBA00022695"/>
    </source>
</evidence>
<dbReference type="CDD" id="cd02517">
    <property type="entry name" value="CMP-KDO-Synthetase"/>
    <property type="match status" value="1"/>
</dbReference>
<proteinExistence type="predicted"/>